<evidence type="ECO:0000313" key="2">
    <source>
        <dbReference type="EMBL" id="KAB7512774.1"/>
    </source>
</evidence>
<dbReference type="InterPro" id="IPR003462">
    <property type="entry name" value="ODC_Mu_crystall"/>
</dbReference>
<dbReference type="Gene3D" id="3.30.1780.10">
    <property type="entry name" value="ornithine cyclodeaminase, domain 1"/>
    <property type="match status" value="1"/>
</dbReference>
<evidence type="ECO:0000313" key="5">
    <source>
        <dbReference type="Proteomes" id="UP000326207"/>
    </source>
</evidence>
<accession>A0A5N5U4N0</accession>
<dbReference type="EMBL" id="QKKZ01000006">
    <property type="protein sequence ID" value="KAB7512774.1"/>
    <property type="molecule type" value="Genomic_DNA"/>
</dbReference>
<dbReference type="Proteomes" id="UP000326207">
    <property type="component" value="Unassembled WGS sequence"/>
</dbReference>
<name>A0A5N5U4N0_9EURY</name>
<gene>
    <name evidence="2" type="ORF">DM867_11280</name>
    <name evidence="3" type="ORF">DMP03_13135</name>
    <name evidence="4" type="ORF">DP108_11745</name>
</gene>
<reference evidence="5 6" key="1">
    <citation type="submission" date="2019-10" db="EMBL/GenBank/DDBJ databases">
        <title>Unraveling microbial dark matter from salterns through culturing: the case of the genus Halosegnis.</title>
        <authorList>
            <person name="Duran-Viseras A."/>
            <person name="Andrei A.-S."/>
            <person name="Vera-Gargallo B."/>
            <person name="Ghai R."/>
            <person name="Sanchez-Porro C."/>
            <person name="Ventosa A."/>
        </authorList>
    </citation>
    <scope>NUCLEOTIDE SEQUENCE [LARGE SCALE GENOMIC DNA]</scope>
    <source>
        <strain evidence="3 6">F17-44</strain>
        <strain evidence="2 7">F18-79</strain>
        <strain evidence="4 5">F19-13</strain>
    </source>
</reference>
<dbReference type="Gene3D" id="3.40.50.720">
    <property type="entry name" value="NAD(P)-binding Rossmann-like Domain"/>
    <property type="match status" value="1"/>
</dbReference>
<comment type="caution">
    <text evidence="3">The sequence shown here is derived from an EMBL/GenBank/DDBJ whole genome shotgun (WGS) entry which is preliminary data.</text>
</comment>
<dbReference type="PANTHER" id="PTHR13812:SF19">
    <property type="entry name" value="KETIMINE REDUCTASE MU-CRYSTALLIN"/>
    <property type="match status" value="1"/>
</dbReference>
<dbReference type="Proteomes" id="UP000326865">
    <property type="component" value="Unassembled WGS sequence"/>
</dbReference>
<accession>A0A5N5U2J6</accession>
<dbReference type="Proteomes" id="UP000326302">
    <property type="component" value="Unassembled WGS sequence"/>
</dbReference>
<protein>
    <submittedName>
        <fullName evidence="3">Ornithine cyclodeaminase family protein</fullName>
    </submittedName>
</protein>
<dbReference type="EMBL" id="QMDY01000008">
    <property type="protein sequence ID" value="KAB7515090.1"/>
    <property type="molecule type" value="Genomic_DNA"/>
</dbReference>
<dbReference type="InterPro" id="IPR036291">
    <property type="entry name" value="NAD(P)-bd_dom_sf"/>
</dbReference>
<dbReference type="FunFam" id="3.40.50.720:FF:000311">
    <property type="entry name" value="Ornithine cyclodeaminase"/>
    <property type="match status" value="1"/>
</dbReference>
<evidence type="ECO:0000313" key="6">
    <source>
        <dbReference type="Proteomes" id="UP000326302"/>
    </source>
</evidence>
<keyword evidence="7" id="KW-1185">Reference proteome</keyword>
<dbReference type="PANTHER" id="PTHR13812">
    <property type="entry name" value="KETIMINE REDUCTASE MU-CRYSTALLIN"/>
    <property type="match status" value="1"/>
</dbReference>
<dbReference type="SUPFAM" id="SSF51735">
    <property type="entry name" value="NAD(P)-binding Rossmann-fold domains"/>
    <property type="match status" value="1"/>
</dbReference>
<dbReference type="GO" id="GO:0019752">
    <property type="term" value="P:carboxylic acid metabolic process"/>
    <property type="evidence" value="ECO:0007669"/>
    <property type="project" value="UniProtKB-ARBA"/>
</dbReference>
<dbReference type="PIRSF" id="PIRSF001439">
    <property type="entry name" value="CryM"/>
    <property type="match status" value="1"/>
</dbReference>
<dbReference type="EMBL" id="QJOW01000008">
    <property type="protein sequence ID" value="KAB7512891.1"/>
    <property type="molecule type" value="Genomic_DNA"/>
</dbReference>
<comment type="similarity">
    <text evidence="1">Belongs to the ornithine cyclodeaminase/mu-crystallin family.</text>
</comment>
<organism evidence="3 6">
    <name type="scientific">Halosegnis rubeus</name>
    <dbReference type="NCBI Taxonomy" id="2212850"/>
    <lineage>
        <taxon>Archaea</taxon>
        <taxon>Methanobacteriati</taxon>
        <taxon>Methanobacteriota</taxon>
        <taxon>Stenosarchaea group</taxon>
        <taxon>Halobacteria</taxon>
        <taxon>Halobacteriales</taxon>
        <taxon>Natronomonadaceae</taxon>
        <taxon>Halosegnis</taxon>
    </lineage>
</organism>
<dbReference type="AlphaFoldDB" id="A0A5N5U4N0"/>
<dbReference type="GO" id="GO:0005737">
    <property type="term" value="C:cytoplasm"/>
    <property type="evidence" value="ECO:0007669"/>
    <property type="project" value="TreeGrafter"/>
</dbReference>
<evidence type="ECO:0000313" key="4">
    <source>
        <dbReference type="EMBL" id="KAB7515090.1"/>
    </source>
</evidence>
<proteinExistence type="inferred from homology"/>
<evidence type="ECO:0000313" key="3">
    <source>
        <dbReference type="EMBL" id="KAB7512891.1"/>
    </source>
</evidence>
<evidence type="ECO:0000256" key="1">
    <source>
        <dbReference type="ARBA" id="ARBA00008903"/>
    </source>
</evidence>
<dbReference type="Pfam" id="PF02423">
    <property type="entry name" value="OCD_Mu_crystall"/>
    <property type="match status" value="1"/>
</dbReference>
<dbReference type="InterPro" id="IPR023401">
    <property type="entry name" value="ODC_N"/>
</dbReference>
<accession>A0A5N5U8W2</accession>
<dbReference type="GO" id="GO:0016491">
    <property type="term" value="F:oxidoreductase activity"/>
    <property type="evidence" value="ECO:0007669"/>
    <property type="project" value="UniProtKB-ARBA"/>
</dbReference>
<dbReference type="RefSeq" id="WP_152121002.1">
    <property type="nucleotide sequence ID" value="NZ_QJOW01000008.1"/>
</dbReference>
<dbReference type="OrthoDB" id="182805at2157"/>
<sequence length="329" mass="34528">MSTLFLTSDETRGLATMDDYVAVVRDGYREVGGGSPAEPRQKLPNEEPPGFLTSYLAILEETGAMGGYTYAAGFGGGDAHFMLPLFDAESGDPLALIDGAAMNPYKTGAVGGVAADALAREDADTVAIIGSGPQAKGQLRALDVVRDIQTVNVYSRTPENREGFAAIMNDELDASVGAVASSDAAVEGSDIVVTATAAPKPVFDGDLLEPGMHVTAMGQYDPAVREVDTQIVANAKYVPDLRSRAFSDSGEFLQAREEGAIDDDHIHADLGEILANHAAGREDDEEITLFDSGGTGIETVAAGYMLYERASEQGLGQELEFAPASEALR</sequence>
<evidence type="ECO:0000313" key="7">
    <source>
        <dbReference type="Proteomes" id="UP000326865"/>
    </source>
</evidence>